<dbReference type="AlphaFoldDB" id="A0A150GI60"/>
<dbReference type="STRING" id="33097.A0A150GI60"/>
<dbReference type="PROSITE" id="PS00194">
    <property type="entry name" value="THIOREDOXIN_1"/>
    <property type="match status" value="1"/>
</dbReference>
<dbReference type="Proteomes" id="UP000075714">
    <property type="component" value="Unassembled WGS sequence"/>
</dbReference>
<comment type="caution">
    <text evidence="4">The sequence shown here is derived from an EMBL/GenBank/DDBJ whole genome shotgun (WGS) entry which is preliminary data.</text>
</comment>
<evidence type="ECO:0000313" key="5">
    <source>
        <dbReference type="Proteomes" id="UP000075714"/>
    </source>
</evidence>
<dbReference type="EMBL" id="LSYV01000022">
    <property type="protein sequence ID" value="KXZ49503.1"/>
    <property type="molecule type" value="Genomic_DNA"/>
</dbReference>
<dbReference type="CDD" id="cd02947">
    <property type="entry name" value="TRX_family"/>
    <property type="match status" value="1"/>
</dbReference>
<name>A0A150GI60_GONPE</name>
<gene>
    <name evidence="4" type="ORF">GPECTOR_21g729</name>
</gene>
<dbReference type="InterPro" id="IPR013766">
    <property type="entry name" value="Thioredoxin_domain"/>
</dbReference>
<dbReference type="FunFam" id="3.40.30.10:FF:000245">
    <property type="entry name" value="Thioredoxin"/>
    <property type="match status" value="1"/>
</dbReference>
<evidence type="ECO:0000313" key="4">
    <source>
        <dbReference type="EMBL" id="KXZ49503.1"/>
    </source>
</evidence>
<feature type="region of interest" description="Disordered" evidence="2">
    <location>
        <begin position="116"/>
        <end position="137"/>
    </location>
</feature>
<organism evidence="4 5">
    <name type="scientific">Gonium pectorale</name>
    <name type="common">Green alga</name>
    <dbReference type="NCBI Taxonomy" id="33097"/>
    <lineage>
        <taxon>Eukaryota</taxon>
        <taxon>Viridiplantae</taxon>
        <taxon>Chlorophyta</taxon>
        <taxon>core chlorophytes</taxon>
        <taxon>Chlorophyceae</taxon>
        <taxon>CS clade</taxon>
        <taxon>Chlamydomonadales</taxon>
        <taxon>Volvocaceae</taxon>
        <taxon>Gonium</taxon>
    </lineage>
</organism>
<dbReference type="SUPFAM" id="SSF52833">
    <property type="entry name" value="Thioredoxin-like"/>
    <property type="match status" value="1"/>
</dbReference>
<proteinExistence type="predicted"/>
<protein>
    <recommendedName>
        <fullName evidence="3">Thioredoxin domain-containing protein</fullName>
    </recommendedName>
</protein>
<sequence length="155" mass="16504">MSRVQHIKSEEEWHKAMNECRSFGGKAMIVDFTAIWCGPCQRVAPVYDDLSSKFVNVAFLKVDVDELQEVAAECKVSAMPTFVGFFNGEEVEKIVGADIPKLTALLTTLNNKGGAGAGQKLGGASASAATDDSPEARRARMLAAVEARNAAAAPQ</sequence>
<keyword evidence="5" id="KW-1185">Reference proteome</keyword>
<accession>A0A150GI60</accession>
<dbReference type="PANTHER" id="PTHR46115">
    <property type="entry name" value="THIOREDOXIN-LIKE PROTEIN 1"/>
    <property type="match status" value="1"/>
</dbReference>
<evidence type="ECO:0000256" key="1">
    <source>
        <dbReference type="ARBA" id="ARBA00023157"/>
    </source>
</evidence>
<dbReference type="Pfam" id="PF00085">
    <property type="entry name" value="Thioredoxin"/>
    <property type="match status" value="1"/>
</dbReference>
<keyword evidence="1" id="KW-1015">Disulfide bond</keyword>
<dbReference type="OrthoDB" id="2121326at2759"/>
<reference evidence="5" key="1">
    <citation type="journal article" date="2016" name="Nat. Commun.">
        <title>The Gonium pectorale genome demonstrates co-option of cell cycle regulation during the evolution of multicellularity.</title>
        <authorList>
            <person name="Hanschen E.R."/>
            <person name="Marriage T.N."/>
            <person name="Ferris P.J."/>
            <person name="Hamaji T."/>
            <person name="Toyoda A."/>
            <person name="Fujiyama A."/>
            <person name="Neme R."/>
            <person name="Noguchi H."/>
            <person name="Minakuchi Y."/>
            <person name="Suzuki M."/>
            <person name="Kawai-Toyooka H."/>
            <person name="Smith D.R."/>
            <person name="Sparks H."/>
            <person name="Anderson J."/>
            <person name="Bakaric R."/>
            <person name="Luria V."/>
            <person name="Karger A."/>
            <person name="Kirschner M.W."/>
            <person name="Durand P.M."/>
            <person name="Michod R.E."/>
            <person name="Nozaki H."/>
            <person name="Olson B.J."/>
        </authorList>
    </citation>
    <scope>NUCLEOTIDE SEQUENCE [LARGE SCALE GENOMIC DNA]</scope>
    <source>
        <strain evidence="5">NIES-2863</strain>
    </source>
</reference>
<evidence type="ECO:0000256" key="2">
    <source>
        <dbReference type="SAM" id="MobiDB-lite"/>
    </source>
</evidence>
<dbReference type="InterPro" id="IPR017937">
    <property type="entry name" value="Thioredoxin_CS"/>
</dbReference>
<dbReference type="InterPro" id="IPR036249">
    <property type="entry name" value="Thioredoxin-like_sf"/>
</dbReference>
<dbReference type="Gene3D" id="3.40.30.10">
    <property type="entry name" value="Glutaredoxin"/>
    <property type="match status" value="1"/>
</dbReference>
<feature type="domain" description="Thioredoxin" evidence="3">
    <location>
        <begin position="1"/>
        <end position="111"/>
    </location>
</feature>
<evidence type="ECO:0000259" key="3">
    <source>
        <dbReference type="PROSITE" id="PS51352"/>
    </source>
</evidence>
<dbReference type="PROSITE" id="PS51352">
    <property type="entry name" value="THIOREDOXIN_2"/>
    <property type="match status" value="1"/>
</dbReference>